<dbReference type="Gene3D" id="3.30.565.10">
    <property type="entry name" value="Histidine kinase-like ATPase, C-terminal domain"/>
    <property type="match status" value="1"/>
</dbReference>
<keyword evidence="10" id="KW-0067">ATP-binding</keyword>
<evidence type="ECO:0000256" key="12">
    <source>
        <dbReference type="ARBA" id="ARBA00023136"/>
    </source>
</evidence>
<evidence type="ECO:0000256" key="11">
    <source>
        <dbReference type="ARBA" id="ARBA00022989"/>
    </source>
</evidence>
<dbReference type="Pfam" id="PF01627">
    <property type="entry name" value="Hpt"/>
    <property type="match status" value="1"/>
</dbReference>
<evidence type="ECO:0000313" key="17">
    <source>
        <dbReference type="EMBL" id="MPL58415.1"/>
    </source>
</evidence>
<dbReference type="SMART" id="SM00388">
    <property type="entry name" value="HisKA"/>
    <property type="match status" value="1"/>
</dbReference>
<dbReference type="InterPro" id="IPR001789">
    <property type="entry name" value="Sig_transdc_resp-reg_receiver"/>
</dbReference>
<dbReference type="SUPFAM" id="SSF47384">
    <property type="entry name" value="Homodimeric domain of signal transducing histidine kinase"/>
    <property type="match status" value="1"/>
</dbReference>
<evidence type="ECO:0000259" key="16">
    <source>
        <dbReference type="PROSITE" id="PS50894"/>
    </source>
</evidence>
<keyword evidence="9 17" id="KW-0418">Kinase</keyword>
<evidence type="ECO:0000259" key="15">
    <source>
        <dbReference type="PROSITE" id="PS50110"/>
    </source>
</evidence>
<reference evidence="17" key="1">
    <citation type="submission" date="2019-08" db="EMBL/GenBank/DDBJ databases">
        <authorList>
            <person name="Kucharzyk K."/>
            <person name="Murdoch R.W."/>
            <person name="Higgins S."/>
            <person name="Loffler F."/>
        </authorList>
    </citation>
    <scope>NUCLEOTIDE SEQUENCE</scope>
</reference>
<comment type="caution">
    <text evidence="17">The sequence shown here is derived from an EMBL/GenBank/DDBJ whole genome shotgun (WGS) entry which is preliminary data.</text>
</comment>
<accession>A0A644SUV6</accession>
<keyword evidence="7 17" id="KW-0808">Transferase</keyword>
<dbReference type="InterPro" id="IPR005467">
    <property type="entry name" value="His_kinase_dom"/>
</dbReference>
<dbReference type="SUPFAM" id="SSF52172">
    <property type="entry name" value="CheY-like"/>
    <property type="match status" value="1"/>
</dbReference>
<dbReference type="Pfam" id="PF00072">
    <property type="entry name" value="Response_reg"/>
    <property type="match status" value="1"/>
</dbReference>
<dbReference type="PROSITE" id="PS50110">
    <property type="entry name" value="RESPONSE_REGULATORY"/>
    <property type="match status" value="1"/>
</dbReference>
<dbReference type="PRINTS" id="PR00344">
    <property type="entry name" value="BCTRLSENSOR"/>
</dbReference>
<evidence type="ECO:0000256" key="13">
    <source>
        <dbReference type="SAM" id="Phobius"/>
    </source>
</evidence>
<dbReference type="InterPro" id="IPR008207">
    <property type="entry name" value="Sig_transdc_His_kin_Hpt_dom"/>
</dbReference>
<proteinExistence type="predicted"/>
<keyword evidence="6" id="KW-0597">Phosphoprotein</keyword>
<dbReference type="SUPFAM" id="SSF47226">
    <property type="entry name" value="Histidine-containing phosphotransfer domain, HPT domain"/>
    <property type="match status" value="1"/>
</dbReference>
<keyword evidence="12 13" id="KW-0472">Membrane</keyword>
<dbReference type="InterPro" id="IPR004358">
    <property type="entry name" value="Sig_transdc_His_kin-like_C"/>
</dbReference>
<keyword evidence="10" id="KW-0547">Nucleotide-binding</keyword>
<dbReference type="EC" id="2.7.13.3" evidence="3"/>
<dbReference type="CDD" id="cd16922">
    <property type="entry name" value="HATPase_EvgS-ArcB-TorS-like"/>
    <property type="match status" value="1"/>
</dbReference>
<name>A0A644SUV6_9ZZZZ</name>
<feature type="transmembrane region" description="Helical" evidence="13">
    <location>
        <begin position="164"/>
        <end position="185"/>
    </location>
</feature>
<evidence type="ECO:0000256" key="8">
    <source>
        <dbReference type="ARBA" id="ARBA00022692"/>
    </source>
</evidence>
<dbReference type="PANTHER" id="PTHR43047:SF72">
    <property type="entry name" value="OSMOSENSING HISTIDINE PROTEIN KINASE SLN1"/>
    <property type="match status" value="1"/>
</dbReference>
<dbReference type="PROSITE" id="PS50894">
    <property type="entry name" value="HPT"/>
    <property type="match status" value="1"/>
</dbReference>
<keyword evidence="8 13" id="KW-0812">Transmembrane</keyword>
<dbReference type="InterPro" id="IPR036890">
    <property type="entry name" value="HATPase_C_sf"/>
</dbReference>
<keyword evidence="11 13" id="KW-1133">Transmembrane helix</keyword>
<dbReference type="PROSITE" id="PS50109">
    <property type="entry name" value="HIS_KIN"/>
    <property type="match status" value="1"/>
</dbReference>
<dbReference type="Pfam" id="PF02518">
    <property type="entry name" value="HATPase_c"/>
    <property type="match status" value="1"/>
</dbReference>
<feature type="transmembrane region" description="Helical" evidence="13">
    <location>
        <begin position="21"/>
        <end position="43"/>
    </location>
</feature>
<dbReference type="InterPro" id="IPR036097">
    <property type="entry name" value="HisK_dim/P_sf"/>
</dbReference>
<dbReference type="AlphaFoldDB" id="A0A644SUV6"/>
<dbReference type="Gene3D" id="3.40.50.2300">
    <property type="match status" value="1"/>
</dbReference>
<evidence type="ECO:0000256" key="3">
    <source>
        <dbReference type="ARBA" id="ARBA00012438"/>
    </source>
</evidence>
<dbReference type="CDD" id="cd00082">
    <property type="entry name" value="HisKA"/>
    <property type="match status" value="1"/>
</dbReference>
<feature type="domain" description="Histidine kinase" evidence="14">
    <location>
        <begin position="212"/>
        <end position="433"/>
    </location>
</feature>
<feature type="transmembrane region" description="Helical" evidence="13">
    <location>
        <begin position="79"/>
        <end position="97"/>
    </location>
</feature>
<comment type="subcellular location">
    <subcellularLocation>
        <location evidence="2">Cell inner membrane</location>
        <topology evidence="2">Multi-pass membrane protein</topology>
    </subcellularLocation>
</comment>
<feature type="domain" description="HPt" evidence="16">
    <location>
        <begin position="617"/>
        <end position="710"/>
    </location>
</feature>
<dbReference type="GO" id="GO:0005886">
    <property type="term" value="C:plasma membrane"/>
    <property type="evidence" value="ECO:0007669"/>
    <property type="project" value="UniProtKB-SubCell"/>
</dbReference>
<dbReference type="GO" id="GO:0000155">
    <property type="term" value="F:phosphorelay sensor kinase activity"/>
    <property type="evidence" value="ECO:0007669"/>
    <property type="project" value="InterPro"/>
</dbReference>
<feature type="domain" description="Response regulatory" evidence="15">
    <location>
        <begin position="458"/>
        <end position="572"/>
    </location>
</feature>
<dbReference type="CDD" id="cd17546">
    <property type="entry name" value="REC_hyHK_CKI1_RcsC-like"/>
    <property type="match status" value="1"/>
</dbReference>
<dbReference type="EMBL" id="VSSQ01000007">
    <property type="protein sequence ID" value="MPL58415.1"/>
    <property type="molecule type" value="Genomic_DNA"/>
</dbReference>
<sequence>MKVSLSPVISAFFRPELAFRVRLFNLLAMAGIIISLLSVVFSLVLINGLQMAVISFFSACLSGGLLYYSNKSGNYQRCYLITILVIFFVGFALLFLAGGGYYSGMPSFFIFSIVFTVFMLEGRKMLIVAALEIIFYSLLCLYAYSVPSQIIWFETEEEAIIDIVFGFVTVSVILGITMLLSFHLYNSQQRQLEQAREEAIQANQAKNLFLASMSHEIRTPINIMLAMNEMIIRSRASAEIAGYAVRAQDAGRMLLALINDILDVAKIESGKLEVVEEVYLTDDLVQSLVQMGREQTENKGLLFAVEVAGLPAALWGDSLHMRQIGANLISNAVKYTEAGSVSLSLTGCEASDKSGILLTLKVIDTGKGISPELLPNIFEAFARSEEARNSKIEGTGLGLAIVKELTERMGGRLSVVSEYGHGSTFTVEIPQRYADETAACSNVHDSADERSFIAPQGRILAVDDNEGNLGVLQFLLARTMLSIDIALSGKECLVKARQNQYHVILLDYMMPQMDGITTLGSLQQMGCQAPVIALTADATLDTRQKLLEAGFTDYITKPVSPSRLEQVLLTCLPAELVTIVMPCGGGEHHDGMADKQARLLKPYGISLADGLFFVGDNLDQYQTIVGIFLTHTAELSHRLQSLVKEGDYQSFARIVHSLKSLAGTVGANDLAVFAGRLEEKCAAGQMAYIDNALLLFVYKLETIRQGLARFLQETSAEDEAQTAPGATKEDLLARAEAAIANYQHAASKQVLTQLLSMEYDDKCRLLLVKLGTAIDELNFEEAEEILQKFLILVRKEGDSL</sequence>
<dbReference type="Gene3D" id="1.10.287.130">
    <property type="match status" value="1"/>
</dbReference>
<evidence type="ECO:0000256" key="4">
    <source>
        <dbReference type="ARBA" id="ARBA00022475"/>
    </source>
</evidence>
<dbReference type="GO" id="GO:0009927">
    <property type="term" value="F:histidine phosphotransfer kinase activity"/>
    <property type="evidence" value="ECO:0007669"/>
    <property type="project" value="TreeGrafter"/>
</dbReference>
<dbReference type="PANTHER" id="PTHR43047">
    <property type="entry name" value="TWO-COMPONENT HISTIDINE PROTEIN KINASE"/>
    <property type="match status" value="1"/>
</dbReference>
<keyword evidence="4" id="KW-1003">Cell membrane</keyword>
<dbReference type="Pfam" id="PF00512">
    <property type="entry name" value="HisKA"/>
    <property type="match status" value="1"/>
</dbReference>
<organism evidence="17">
    <name type="scientific">bioreactor metagenome</name>
    <dbReference type="NCBI Taxonomy" id="1076179"/>
    <lineage>
        <taxon>unclassified sequences</taxon>
        <taxon>metagenomes</taxon>
        <taxon>ecological metagenomes</taxon>
    </lineage>
</organism>
<feature type="transmembrane region" description="Helical" evidence="13">
    <location>
        <begin position="125"/>
        <end position="144"/>
    </location>
</feature>
<evidence type="ECO:0000256" key="2">
    <source>
        <dbReference type="ARBA" id="ARBA00004429"/>
    </source>
</evidence>
<gene>
    <name evidence="17" type="primary">rcsC_5</name>
    <name evidence="17" type="ORF">SDC9_03948</name>
</gene>
<comment type="catalytic activity">
    <reaction evidence="1">
        <text>ATP + protein L-histidine = ADP + protein N-phospho-L-histidine.</text>
        <dbReference type="EC" id="2.7.13.3"/>
    </reaction>
</comment>
<dbReference type="InterPro" id="IPR011006">
    <property type="entry name" value="CheY-like_superfamily"/>
</dbReference>
<dbReference type="InterPro" id="IPR003594">
    <property type="entry name" value="HATPase_dom"/>
</dbReference>
<evidence type="ECO:0000256" key="10">
    <source>
        <dbReference type="ARBA" id="ARBA00022840"/>
    </source>
</evidence>
<keyword evidence="5" id="KW-0997">Cell inner membrane</keyword>
<protein>
    <recommendedName>
        <fullName evidence="3">histidine kinase</fullName>
        <ecNumber evidence="3">2.7.13.3</ecNumber>
    </recommendedName>
</protein>
<evidence type="ECO:0000256" key="9">
    <source>
        <dbReference type="ARBA" id="ARBA00022777"/>
    </source>
</evidence>
<dbReference type="InterPro" id="IPR003661">
    <property type="entry name" value="HisK_dim/P_dom"/>
</dbReference>
<dbReference type="SUPFAM" id="SSF55874">
    <property type="entry name" value="ATPase domain of HSP90 chaperone/DNA topoisomerase II/histidine kinase"/>
    <property type="match status" value="1"/>
</dbReference>
<evidence type="ECO:0000256" key="1">
    <source>
        <dbReference type="ARBA" id="ARBA00000085"/>
    </source>
</evidence>
<feature type="transmembrane region" description="Helical" evidence="13">
    <location>
        <begin position="49"/>
        <end position="67"/>
    </location>
</feature>
<dbReference type="SMART" id="SM00448">
    <property type="entry name" value="REC"/>
    <property type="match status" value="1"/>
</dbReference>
<evidence type="ECO:0000256" key="7">
    <source>
        <dbReference type="ARBA" id="ARBA00022679"/>
    </source>
</evidence>
<dbReference type="SMART" id="SM00387">
    <property type="entry name" value="HATPase_c"/>
    <property type="match status" value="1"/>
</dbReference>
<dbReference type="Gene3D" id="1.20.120.160">
    <property type="entry name" value="HPT domain"/>
    <property type="match status" value="1"/>
</dbReference>
<evidence type="ECO:0000259" key="14">
    <source>
        <dbReference type="PROSITE" id="PS50109"/>
    </source>
</evidence>
<dbReference type="InterPro" id="IPR036641">
    <property type="entry name" value="HPT_dom_sf"/>
</dbReference>
<evidence type="ECO:0000256" key="5">
    <source>
        <dbReference type="ARBA" id="ARBA00022519"/>
    </source>
</evidence>
<evidence type="ECO:0000256" key="6">
    <source>
        <dbReference type="ARBA" id="ARBA00022553"/>
    </source>
</evidence>